<evidence type="ECO:0000313" key="3">
    <source>
        <dbReference type="Proteomes" id="UP000435304"/>
    </source>
</evidence>
<name>A0A6A9UW59_9ACTN</name>
<dbReference type="Proteomes" id="UP000435304">
    <property type="component" value="Unassembled WGS sequence"/>
</dbReference>
<comment type="caution">
    <text evidence="2">The sequence shown here is derived from an EMBL/GenBank/DDBJ whole genome shotgun (WGS) entry which is preliminary data.</text>
</comment>
<sequence>MSAARTALVPLADYHGVAAAELREDLATLRGVTLPLVDLAVGGFLTGCWVWTVDGVPSAVVVRLGVELPDLAVVREELATTLRSSGEQADTEGVLATGRTGSGAPFGAAAVRLTAGAPATGVVAVLLHREGTTRLGAVLTLFAPGADPRPQLDPVLAAVDSLPAEELPRSARIGLARGAALMGRVSRAMWPARHDDAAQQAVMRRVWEDVVAQLPPDREHRTLGLLRLPAGPGGSWEQDPGVTVVTLDELELEPSPAAPAAEIEPLRRRAAELDEALQRRGRPPATRRPGSPRWVPVVAVAAAVLAALLLLLLLI</sequence>
<dbReference type="AlphaFoldDB" id="A0A6A9UW59"/>
<keyword evidence="1" id="KW-0472">Membrane</keyword>
<keyword evidence="3" id="KW-1185">Reference proteome</keyword>
<accession>A0A6A9UW59</accession>
<keyword evidence="1" id="KW-0812">Transmembrane</keyword>
<organism evidence="2 3">
    <name type="scientific">Auraticoccus cholistanensis</name>
    <dbReference type="NCBI Taxonomy" id="2656650"/>
    <lineage>
        <taxon>Bacteria</taxon>
        <taxon>Bacillati</taxon>
        <taxon>Actinomycetota</taxon>
        <taxon>Actinomycetes</taxon>
        <taxon>Propionibacteriales</taxon>
        <taxon>Propionibacteriaceae</taxon>
        <taxon>Auraticoccus</taxon>
    </lineage>
</organism>
<proteinExistence type="predicted"/>
<dbReference type="RefSeq" id="WP_156610917.1">
    <property type="nucleotide sequence ID" value="NZ_WPCU01000009.1"/>
</dbReference>
<protein>
    <submittedName>
        <fullName evidence="2">Uncharacterized protein</fullName>
    </submittedName>
</protein>
<evidence type="ECO:0000313" key="2">
    <source>
        <dbReference type="EMBL" id="MVA76951.1"/>
    </source>
</evidence>
<dbReference type="EMBL" id="WPCU01000009">
    <property type="protein sequence ID" value="MVA76951.1"/>
    <property type="molecule type" value="Genomic_DNA"/>
</dbReference>
<reference evidence="2 3" key="1">
    <citation type="submission" date="2019-12" db="EMBL/GenBank/DDBJ databases">
        <title>Auraticoccus cholistani sp. nov., an actinomycete isolated from soil of Cholistan desert.</title>
        <authorList>
            <person name="Cheema M.T."/>
        </authorList>
    </citation>
    <scope>NUCLEOTIDE SEQUENCE [LARGE SCALE GENOMIC DNA]</scope>
    <source>
        <strain evidence="2 3">F435</strain>
    </source>
</reference>
<evidence type="ECO:0000256" key="1">
    <source>
        <dbReference type="SAM" id="Phobius"/>
    </source>
</evidence>
<keyword evidence="1" id="KW-1133">Transmembrane helix</keyword>
<feature type="transmembrane region" description="Helical" evidence="1">
    <location>
        <begin position="294"/>
        <end position="314"/>
    </location>
</feature>
<gene>
    <name evidence="2" type="ORF">GC722_13090</name>
</gene>